<evidence type="ECO:0000313" key="1">
    <source>
        <dbReference type="EMBL" id="MFK4641080.1"/>
    </source>
</evidence>
<accession>A0ABW8NBW9</accession>
<reference evidence="1 2" key="1">
    <citation type="submission" date="2024-10" db="EMBL/GenBank/DDBJ databases">
        <title>Novel secondary metabolite-producing bacteria for plant disease control.</title>
        <authorList>
            <person name="Chevrette M."/>
        </authorList>
    </citation>
    <scope>NUCLEOTIDE SEQUENCE [LARGE SCALE GENOMIC DNA]</scope>
    <source>
        <strain evidence="1 2">J30 TE3557</strain>
    </source>
</reference>
<dbReference type="Proteomes" id="UP001620520">
    <property type="component" value="Unassembled WGS sequence"/>
</dbReference>
<protein>
    <submittedName>
        <fullName evidence="1">Uncharacterized protein</fullName>
    </submittedName>
</protein>
<sequence length="44" mass="4665">MAESVQCKATGFFRVGPCVGPPGHLEEHAVTLVVPEIQSENQAT</sequence>
<dbReference type="EMBL" id="JBIYEW010000003">
    <property type="protein sequence ID" value="MFK4641080.1"/>
    <property type="molecule type" value="Genomic_DNA"/>
</dbReference>
<dbReference type="RefSeq" id="WP_268241120.1">
    <property type="nucleotide sequence ID" value="NZ_BMPM01000005.1"/>
</dbReference>
<gene>
    <name evidence="1" type="ORF">ABIA52_003969</name>
</gene>
<proteinExistence type="predicted"/>
<comment type="caution">
    <text evidence="1">The sequence shown here is derived from an EMBL/GenBank/DDBJ whole genome shotgun (WGS) entry which is preliminary data.</text>
</comment>
<keyword evidence="2" id="KW-1185">Reference proteome</keyword>
<name>A0ABW8NBW9_9MICC</name>
<organism evidence="1 2">
    <name type="scientific">Paenarthrobacter histidinolovorans</name>
    <dbReference type="NCBI Taxonomy" id="43664"/>
    <lineage>
        <taxon>Bacteria</taxon>
        <taxon>Bacillati</taxon>
        <taxon>Actinomycetota</taxon>
        <taxon>Actinomycetes</taxon>
        <taxon>Micrococcales</taxon>
        <taxon>Micrococcaceae</taxon>
        <taxon>Paenarthrobacter</taxon>
    </lineage>
</organism>
<evidence type="ECO:0000313" key="2">
    <source>
        <dbReference type="Proteomes" id="UP001620520"/>
    </source>
</evidence>